<evidence type="ECO:0000256" key="6">
    <source>
        <dbReference type="ARBA" id="ARBA00022692"/>
    </source>
</evidence>
<dbReference type="GO" id="GO:0006506">
    <property type="term" value="P:GPI anchor biosynthetic process"/>
    <property type="evidence" value="ECO:0007669"/>
    <property type="project" value="UniProtKB-KW"/>
</dbReference>
<sequence length="421" mass="45281">MAMAASPDTDVVERPDPPADSGTAAEGARAWLRRTAAEYGPALAVFAAVRLIAFTVFMWLLSWSGEYLTKNPRFGGGKHVWDVLGGWDGWWYQQVAQNGYDPKLVPSASGPWTLEQNSVAFFPLYPGLIKMVSAVTGLNSLGAGILVSVLTSFVAAAGIYAVAKLVAGHRAAVIAAGVWGLFPGSGVEWAVYSDSLFVALAAWACYFVMTRNWLAAGVTSFVAGLNRPTAAALAAAVGVAALTALFKRRDGVLGPLSALLLAPLGFVGYIAWASWRMGSWSAYFDLQRGAWLHYFDWGKHTGNVIQNLLFGHHDYIFGYPTEDLIALFLVLSLPVLLFLLIRMRPPAFLVVYTCVTIVLVLGSQQIFGNTSRYLLPCFPLFLPIAAALKRLSRTSLAVTLGTVAAASGWYAGYVLFELGIP</sequence>
<dbReference type="GO" id="GO:0016020">
    <property type="term" value="C:membrane"/>
    <property type="evidence" value="ECO:0007669"/>
    <property type="project" value="GOC"/>
</dbReference>
<comment type="subcellular location">
    <subcellularLocation>
        <location evidence="1">Endoplasmic reticulum membrane</location>
        <topology evidence="1">Multi-pass membrane protein</topology>
    </subcellularLocation>
</comment>
<feature type="transmembrane region" description="Helical" evidence="11">
    <location>
        <begin position="138"/>
        <end position="160"/>
    </location>
</feature>
<evidence type="ECO:0000256" key="9">
    <source>
        <dbReference type="ARBA" id="ARBA00023136"/>
    </source>
</evidence>
<dbReference type="OrthoDB" id="151635at2"/>
<feature type="transmembrane region" description="Helical" evidence="11">
    <location>
        <begin position="324"/>
        <end position="341"/>
    </location>
</feature>
<evidence type="ECO:0000313" key="13">
    <source>
        <dbReference type="Proteomes" id="UP001165143"/>
    </source>
</evidence>
<keyword evidence="4" id="KW-0328">Glycosyltransferase</keyword>
<keyword evidence="3" id="KW-0337">GPI-anchor biosynthesis</keyword>
<feature type="transmembrane region" description="Helical" evidence="11">
    <location>
        <begin position="39"/>
        <end position="61"/>
    </location>
</feature>
<feature type="transmembrane region" description="Helical" evidence="11">
    <location>
        <begin position="348"/>
        <end position="367"/>
    </location>
</feature>
<organism evidence="12 13">
    <name type="scientific">Kitasatospora phosalacinea</name>
    <dbReference type="NCBI Taxonomy" id="2065"/>
    <lineage>
        <taxon>Bacteria</taxon>
        <taxon>Bacillati</taxon>
        <taxon>Actinomycetota</taxon>
        <taxon>Actinomycetes</taxon>
        <taxon>Kitasatosporales</taxon>
        <taxon>Streptomycetaceae</taxon>
        <taxon>Kitasatospora</taxon>
    </lineage>
</organism>
<name>A0A9W6PE42_9ACTN</name>
<evidence type="ECO:0000256" key="3">
    <source>
        <dbReference type="ARBA" id="ARBA00022502"/>
    </source>
</evidence>
<dbReference type="EMBL" id="BSRX01000011">
    <property type="protein sequence ID" value="GLW54249.1"/>
    <property type="molecule type" value="Genomic_DNA"/>
</dbReference>
<evidence type="ECO:0000256" key="10">
    <source>
        <dbReference type="SAM" id="MobiDB-lite"/>
    </source>
</evidence>
<feature type="transmembrane region" description="Helical" evidence="11">
    <location>
        <begin position="229"/>
        <end position="246"/>
    </location>
</feature>
<comment type="caution">
    <text evidence="12">The sequence shown here is derived from an EMBL/GenBank/DDBJ whole genome shotgun (WGS) entry which is preliminary data.</text>
</comment>
<dbReference type="InterPro" id="IPR007315">
    <property type="entry name" value="PIG-V/Gpi18"/>
</dbReference>
<reference evidence="12" key="1">
    <citation type="submission" date="2023-02" db="EMBL/GenBank/DDBJ databases">
        <title>Kitasatospora phosalacinea NBRC 14362.</title>
        <authorList>
            <person name="Ichikawa N."/>
            <person name="Sato H."/>
            <person name="Tonouchi N."/>
        </authorList>
    </citation>
    <scope>NUCLEOTIDE SEQUENCE</scope>
    <source>
        <strain evidence="12">NBRC 14362</strain>
    </source>
</reference>
<evidence type="ECO:0000256" key="8">
    <source>
        <dbReference type="ARBA" id="ARBA00022989"/>
    </source>
</evidence>
<proteinExistence type="predicted"/>
<dbReference type="PANTHER" id="PTHR12468:SF2">
    <property type="entry name" value="GPI MANNOSYLTRANSFERASE 2"/>
    <property type="match status" value="1"/>
</dbReference>
<feature type="transmembrane region" description="Helical" evidence="11">
    <location>
        <begin position="396"/>
        <end position="416"/>
    </location>
</feature>
<dbReference type="AlphaFoldDB" id="A0A9W6PE42"/>
<keyword evidence="6 11" id="KW-0812">Transmembrane</keyword>
<keyword evidence="8 11" id="KW-1133">Transmembrane helix</keyword>
<dbReference type="GO" id="GO:0000009">
    <property type="term" value="F:alpha-1,6-mannosyltransferase activity"/>
    <property type="evidence" value="ECO:0007669"/>
    <property type="project" value="InterPro"/>
</dbReference>
<dbReference type="GO" id="GO:0004376">
    <property type="term" value="F:GPI mannosyltransferase activity"/>
    <property type="evidence" value="ECO:0007669"/>
    <property type="project" value="InterPro"/>
</dbReference>
<gene>
    <name evidence="12" type="ORF">Kpho01_22600</name>
</gene>
<dbReference type="RefSeq" id="WP_033257106.1">
    <property type="nucleotide sequence ID" value="NZ_BSRX01000011.1"/>
</dbReference>
<evidence type="ECO:0000256" key="4">
    <source>
        <dbReference type="ARBA" id="ARBA00022676"/>
    </source>
</evidence>
<evidence type="ECO:0000256" key="2">
    <source>
        <dbReference type="ARBA" id="ARBA00004687"/>
    </source>
</evidence>
<keyword evidence="9 11" id="KW-0472">Membrane</keyword>
<evidence type="ECO:0000256" key="5">
    <source>
        <dbReference type="ARBA" id="ARBA00022679"/>
    </source>
</evidence>
<feature type="transmembrane region" description="Helical" evidence="11">
    <location>
        <begin position="166"/>
        <end position="182"/>
    </location>
</feature>
<evidence type="ECO:0000313" key="12">
    <source>
        <dbReference type="EMBL" id="GLW54249.1"/>
    </source>
</evidence>
<evidence type="ECO:0000256" key="7">
    <source>
        <dbReference type="ARBA" id="ARBA00022824"/>
    </source>
</evidence>
<accession>A0A9W6PE42</accession>
<feature type="region of interest" description="Disordered" evidence="10">
    <location>
        <begin position="1"/>
        <end position="25"/>
    </location>
</feature>
<keyword evidence="5" id="KW-0808">Transferase</keyword>
<comment type="pathway">
    <text evidence="2">Glycolipid biosynthesis; glycosylphosphatidylinositol-anchor biosynthesis.</text>
</comment>
<evidence type="ECO:0000256" key="1">
    <source>
        <dbReference type="ARBA" id="ARBA00004477"/>
    </source>
</evidence>
<protein>
    <submittedName>
        <fullName evidence="12">Membrane protein</fullName>
    </submittedName>
</protein>
<dbReference type="PANTHER" id="PTHR12468">
    <property type="entry name" value="GPI MANNOSYLTRANSFERASE 2"/>
    <property type="match status" value="1"/>
</dbReference>
<keyword evidence="7" id="KW-0256">Endoplasmic reticulum</keyword>
<evidence type="ECO:0000256" key="11">
    <source>
        <dbReference type="SAM" id="Phobius"/>
    </source>
</evidence>
<feature type="transmembrane region" description="Helical" evidence="11">
    <location>
        <begin position="253"/>
        <end position="275"/>
    </location>
</feature>
<dbReference type="Proteomes" id="UP001165143">
    <property type="component" value="Unassembled WGS sequence"/>
</dbReference>